<dbReference type="AlphaFoldDB" id="A0A840BU03"/>
<sequence>MLSEGGSLTDHMAVHIGAMNVVAPVAALVLRRRAVVLAGARWPLAAAVTQLALIAIWHLPSMLALAMHQPAAMAAMHLSLFLAALWFWHAALAAADGEAWRSLLALLVTGKVFCLVGALLVLAPAPLYAAAFASHGEVPAAGLLADQQTAGLLMLVACPMTYVLAGIVVTARWLSRVDRAQEWPGPARPA</sequence>
<dbReference type="GO" id="GO:0005886">
    <property type="term" value="C:plasma membrane"/>
    <property type="evidence" value="ECO:0007669"/>
    <property type="project" value="UniProtKB-SubCell"/>
</dbReference>
<feature type="transmembrane region" description="Helical" evidence="6">
    <location>
        <begin position="71"/>
        <end position="91"/>
    </location>
</feature>
<feature type="transmembrane region" description="Helical" evidence="6">
    <location>
        <begin position="42"/>
        <end position="59"/>
    </location>
</feature>
<gene>
    <name evidence="7" type="ORF">GGR16_001476</name>
</gene>
<dbReference type="RefSeq" id="WP_183316133.1">
    <property type="nucleotide sequence ID" value="NZ_JACIEN010000001.1"/>
</dbReference>
<organism evidence="7 8">
    <name type="scientific">Chelatococcus caeni</name>
    <dbReference type="NCBI Taxonomy" id="1348468"/>
    <lineage>
        <taxon>Bacteria</taxon>
        <taxon>Pseudomonadati</taxon>
        <taxon>Pseudomonadota</taxon>
        <taxon>Alphaproteobacteria</taxon>
        <taxon>Hyphomicrobiales</taxon>
        <taxon>Chelatococcaceae</taxon>
        <taxon>Chelatococcus</taxon>
    </lineage>
</organism>
<name>A0A840BU03_9HYPH</name>
<comment type="caution">
    <text evidence="7">The sequence shown here is derived from an EMBL/GenBank/DDBJ whole genome shotgun (WGS) entry which is preliminary data.</text>
</comment>
<evidence type="ECO:0000256" key="6">
    <source>
        <dbReference type="SAM" id="Phobius"/>
    </source>
</evidence>
<evidence type="ECO:0000313" key="8">
    <source>
        <dbReference type="Proteomes" id="UP000577362"/>
    </source>
</evidence>
<keyword evidence="3 6" id="KW-0812">Transmembrane</keyword>
<keyword evidence="5 6" id="KW-0472">Membrane</keyword>
<feature type="transmembrane region" description="Helical" evidence="6">
    <location>
        <begin position="150"/>
        <end position="174"/>
    </location>
</feature>
<dbReference type="InterPro" id="IPR019108">
    <property type="entry name" value="Caa3_assmbl_CtaG-rel"/>
</dbReference>
<keyword evidence="2" id="KW-1003">Cell membrane</keyword>
<reference evidence="7 8" key="1">
    <citation type="submission" date="2020-08" db="EMBL/GenBank/DDBJ databases">
        <title>Genomic Encyclopedia of Type Strains, Phase IV (KMG-IV): sequencing the most valuable type-strain genomes for metagenomic binning, comparative biology and taxonomic classification.</title>
        <authorList>
            <person name="Goeker M."/>
        </authorList>
    </citation>
    <scope>NUCLEOTIDE SEQUENCE [LARGE SCALE GENOMIC DNA]</scope>
    <source>
        <strain evidence="7 8">DSM 103737</strain>
    </source>
</reference>
<comment type="subcellular location">
    <subcellularLocation>
        <location evidence="1">Cell membrane</location>
        <topology evidence="1">Multi-pass membrane protein</topology>
    </subcellularLocation>
</comment>
<feature type="transmembrane region" description="Helical" evidence="6">
    <location>
        <begin position="12"/>
        <end position="30"/>
    </location>
</feature>
<evidence type="ECO:0000256" key="2">
    <source>
        <dbReference type="ARBA" id="ARBA00022475"/>
    </source>
</evidence>
<accession>A0A840BU03</accession>
<feature type="transmembrane region" description="Helical" evidence="6">
    <location>
        <begin position="103"/>
        <end position="130"/>
    </location>
</feature>
<dbReference type="EMBL" id="JACIEN010000001">
    <property type="protein sequence ID" value="MBB4016470.1"/>
    <property type="molecule type" value="Genomic_DNA"/>
</dbReference>
<keyword evidence="4 6" id="KW-1133">Transmembrane helix</keyword>
<proteinExistence type="predicted"/>
<evidence type="ECO:0000256" key="1">
    <source>
        <dbReference type="ARBA" id="ARBA00004651"/>
    </source>
</evidence>
<keyword evidence="8" id="KW-1185">Reference proteome</keyword>
<evidence type="ECO:0000256" key="4">
    <source>
        <dbReference type="ARBA" id="ARBA00022989"/>
    </source>
</evidence>
<dbReference type="Proteomes" id="UP000577362">
    <property type="component" value="Unassembled WGS sequence"/>
</dbReference>
<evidence type="ECO:0000313" key="7">
    <source>
        <dbReference type="EMBL" id="MBB4016470.1"/>
    </source>
</evidence>
<evidence type="ECO:0000256" key="5">
    <source>
        <dbReference type="ARBA" id="ARBA00023136"/>
    </source>
</evidence>
<protein>
    <submittedName>
        <fullName evidence="7">Putative membrane protein</fullName>
    </submittedName>
</protein>
<evidence type="ECO:0000256" key="3">
    <source>
        <dbReference type="ARBA" id="ARBA00022692"/>
    </source>
</evidence>
<dbReference type="Pfam" id="PF09678">
    <property type="entry name" value="Caa3_CtaG"/>
    <property type="match status" value="1"/>
</dbReference>